<feature type="transmembrane region" description="Helical" evidence="2">
    <location>
        <begin position="146"/>
        <end position="162"/>
    </location>
</feature>
<dbReference type="Pfam" id="PF14963">
    <property type="entry name" value="Get2_like"/>
    <property type="match status" value="2"/>
</dbReference>
<dbReference type="InterPro" id="IPR016719">
    <property type="entry name" value="CAMLG"/>
</dbReference>
<dbReference type="Ensembl" id="ENSEBUT00000028355.1">
    <property type="protein sequence ID" value="ENSEBUP00000027779.1"/>
    <property type="gene ID" value="ENSEBUG00000016993.1"/>
</dbReference>
<accession>A0A8C4RD37</accession>
<dbReference type="PANTHER" id="PTHR15026:SF0">
    <property type="entry name" value="GUIDED ENTRY OF TAIL-ANCHORED PROTEINS FACTOR CAMLG"/>
    <property type="match status" value="1"/>
</dbReference>
<organism evidence="3 4">
    <name type="scientific">Eptatretus burgeri</name>
    <name type="common">Inshore hagfish</name>
    <dbReference type="NCBI Taxonomy" id="7764"/>
    <lineage>
        <taxon>Eukaryota</taxon>
        <taxon>Metazoa</taxon>
        <taxon>Chordata</taxon>
        <taxon>Craniata</taxon>
        <taxon>Vertebrata</taxon>
        <taxon>Cyclostomata</taxon>
        <taxon>Myxini</taxon>
        <taxon>Myxiniformes</taxon>
        <taxon>Myxinidae</taxon>
        <taxon>Eptatretinae</taxon>
        <taxon>Eptatretus</taxon>
    </lineage>
</organism>
<feature type="region of interest" description="Disordered" evidence="1">
    <location>
        <begin position="106"/>
        <end position="130"/>
    </location>
</feature>
<keyword evidence="2" id="KW-1133">Transmembrane helix</keyword>
<keyword evidence="4" id="KW-1185">Reference proteome</keyword>
<sequence length="245" mass="27085">MAEAHNGNPSSCDSSAARDGCAIRRRAEVRRRKLLLQSEDRMKRILGVKCGNSQARKLCPEEAFEDPSVVDTGRNSLGSCSGSESQFGMQPPFSRLRLSPDRLRSAWTAEQSEGQPSPQPGEQSSEEHDARDLGQCVVRPGVMKPLRLLLSIVVAVMVRLFFTSYTSLFVPFLNLEMVLFAVRILRNEPPSQSSLVEAAFALSGLGPHLVNRIASLGRCLADITSDLCVYFFFFMLCHQLATFES</sequence>
<evidence type="ECO:0000256" key="2">
    <source>
        <dbReference type="SAM" id="Phobius"/>
    </source>
</evidence>
<keyword evidence="2" id="KW-0472">Membrane</keyword>
<feature type="compositionally biased region" description="Polar residues" evidence="1">
    <location>
        <begin position="108"/>
        <end position="123"/>
    </location>
</feature>
<evidence type="ECO:0000313" key="3">
    <source>
        <dbReference type="Ensembl" id="ENSEBUP00000027779.1"/>
    </source>
</evidence>
<dbReference type="OMA" id="SFMKPPE"/>
<evidence type="ECO:0000313" key="4">
    <source>
        <dbReference type="Proteomes" id="UP000694388"/>
    </source>
</evidence>
<proteinExistence type="predicted"/>
<dbReference type="AlphaFoldDB" id="A0A8C4RD37"/>
<evidence type="ECO:0000256" key="1">
    <source>
        <dbReference type="SAM" id="MobiDB-lite"/>
    </source>
</evidence>
<name>A0A8C4RD37_EPTBU</name>
<protein>
    <submittedName>
        <fullName evidence="3">Uncharacterized protein</fullName>
    </submittedName>
</protein>
<dbReference type="PANTHER" id="PTHR15026">
    <property type="entry name" value="CALCIUM-SIGNAL MODULATING CYCLOPHILIN LIGAND CAML"/>
    <property type="match status" value="1"/>
</dbReference>
<reference evidence="3" key="1">
    <citation type="submission" date="2025-08" db="UniProtKB">
        <authorList>
            <consortium name="Ensembl"/>
        </authorList>
    </citation>
    <scope>IDENTIFICATION</scope>
</reference>
<dbReference type="GO" id="GO:0071816">
    <property type="term" value="P:tail-anchored membrane protein insertion into ER membrane"/>
    <property type="evidence" value="ECO:0007669"/>
    <property type="project" value="TreeGrafter"/>
</dbReference>
<keyword evidence="2" id="KW-0812">Transmembrane</keyword>
<dbReference type="GO" id="GO:0043529">
    <property type="term" value="C:GET complex"/>
    <property type="evidence" value="ECO:0007669"/>
    <property type="project" value="TreeGrafter"/>
</dbReference>
<reference evidence="3" key="2">
    <citation type="submission" date="2025-09" db="UniProtKB">
        <authorList>
            <consortium name="Ensembl"/>
        </authorList>
    </citation>
    <scope>IDENTIFICATION</scope>
</reference>
<dbReference type="Proteomes" id="UP000694388">
    <property type="component" value="Unplaced"/>
</dbReference>